<evidence type="ECO:0000313" key="6">
    <source>
        <dbReference type="EMBL" id="EMB21839.1"/>
    </source>
</evidence>
<dbReference type="InterPro" id="IPR000653">
    <property type="entry name" value="DegT/StrS_aminotransferase"/>
</dbReference>
<organism evidence="6 7">
    <name type="scientific">Treponema denticola SP33</name>
    <dbReference type="NCBI Taxonomy" id="999437"/>
    <lineage>
        <taxon>Bacteria</taxon>
        <taxon>Pseudomonadati</taxon>
        <taxon>Spirochaetota</taxon>
        <taxon>Spirochaetia</taxon>
        <taxon>Spirochaetales</taxon>
        <taxon>Treponemataceae</taxon>
        <taxon>Treponema</taxon>
    </lineage>
</organism>
<dbReference type="CDD" id="cd00616">
    <property type="entry name" value="AHBA_syn"/>
    <property type="match status" value="1"/>
</dbReference>
<dbReference type="PATRIC" id="fig|999437.3.peg.2244"/>
<keyword evidence="1 4" id="KW-0663">Pyridoxal phosphate</keyword>
<sequence length="382" mass="43267">MEKIIKQKSNFEISMKIPFLSLQKITESFEPTLSQKINEVIKKGWYIHGEECTAFEKNFAQFCGVKHCIGVGNGLEALKLILRAYKLLGIFEENDEIIIPSNTFIATILAVSAENLMPVFVEPNMDDYLIDIKKIEDKISSKTKAIMPVHLYGRLCNMEAIIAIAKHHNLKVIEDAAQAHGARQDGKRSGSFGDAAGFSFYPGKNLGCLGDGGCVTTDDDELADVIRKLANYGSSVKYVHEYKGENSRLDEIQAAVLSAKLRRLDEDNDRRRQIAAMYNAGIKNKAVILPKLHQREEHVWHIYCVRVQNRKAFIDYLEDCGIETIIHYPTPPHKQKAYKEFSYLHLPISEKIHAEVVSLPMSPLLTDAEVNYVIEKVNEWKN</sequence>
<dbReference type="PANTHER" id="PTHR30244">
    <property type="entry name" value="TRANSAMINASE"/>
    <property type="match status" value="1"/>
</dbReference>
<dbReference type="Pfam" id="PF01041">
    <property type="entry name" value="DegT_DnrJ_EryC1"/>
    <property type="match status" value="1"/>
</dbReference>
<proteinExistence type="inferred from homology"/>
<feature type="active site" description="Proton acceptor" evidence="3">
    <location>
        <position position="204"/>
    </location>
</feature>
<evidence type="ECO:0000256" key="4">
    <source>
        <dbReference type="PIRSR" id="PIRSR000390-2"/>
    </source>
</evidence>
<dbReference type="InterPro" id="IPR015421">
    <property type="entry name" value="PyrdxlP-dep_Trfase_major"/>
</dbReference>
<dbReference type="Gene3D" id="3.40.640.10">
    <property type="entry name" value="Type I PLP-dependent aspartate aminotransferase-like (Major domain)"/>
    <property type="match status" value="1"/>
</dbReference>
<evidence type="ECO:0000256" key="1">
    <source>
        <dbReference type="ARBA" id="ARBA00022898"/>
    </source>
</evidence>
<name>M2BIM1_TREDN</name>
<dbReference type="HOGENOM" id="CLU_033332_6_0_12"/>
<gene>
    <name evidence="6" type="ORF">HMPREF9733_02176</name>
</gene>
<dbReference type="PIRSF" id="PIRSF000390">
    <property type="entry name" value="PLP_StrS"/>
    <property type="match status" value="1"/>
</dbReference>
<dbReference type="InterPro" id="IPR015424">
    <property type="entry name" value="PyrdxlP-dep_Trfase"/>
</dbReference>
<evidence type="ECO:0000256" key="3">
    <source>
        <dbReference type="PIRSR" id="PIRSR000390-1"/>
    </source>
</evidence>
<dbReference type="EMBL" id="AGDZ01000028">
    <property type="protein sequence ID" value="EMB21839.1"/>
    <property type="molecule type" value="Genomic_DNA"/>
</dbReference>
<comment type="caution">
    <text evidence="6">The sequence shown here is derived from an EMBL/GenBank/DDBJ whole genome shotgun (WGS) entry which is preliminary data.</text>
</comment>
<dbReference type="AlphaFoldDB" id="M2BIM1"/>
<dbReference type="InterPro" id="IPR015422">
    <property type="entry name" value="PyrdxlP-dep_Trfase_small"/>
</dbReference>
<dbReference type="Gene3D" id="3.90.1150.10">
    <property type="entry name" value="Aspartate Aminotransferase, domain 1"/>
    <property type="match status" value="1"/>
</dbReference>
<dbReference type="GO" id="GO:0000271">
    <property type="term" value="P:polysaccharide biosynthetic process"/>
    <property type="evidence" value="ECO:0007669"/>
    <property type="project" value="TreeGrafter"/>
</dbReference>
<feature type="modified residue" description="N6-(pyridoxal phosphate)lysine" evidence="4">
    <location>
        <position position="204"/>
    </location>
</feature>
<protein>
    <recommendedName>
        <fullName evidence="8">DegT/DnrJ/EryC1/StrS aminotransferase</fullName>
    </recommendedName>
</protein>
<dbReference type="Proteomes" id="UP000016183">
    <property type="component" value="Unassembled WGS sequence"/>
</dbReference>
<evidence type="ECO:0008006" key="8">
    <source>
        <dbReference type="Google" id="ProtNLM"/>
    </source>
</evidence>
<evidence type="ECO:0000256" key="2">
    <source>
        <dbReference type="ARBA" id="ARBA00037999"/>
    </source>
</evidence>
<dbReference type="GO" id="GO:0008483">
    <property type="term" value="F:transaminase activity"/>
    <property type="evidence" value="ECO:0007669"/>
    <property type="project" value="TreeGrafter"/>
</dbReference>
<dbReference type="PANTHER" id="PTHR30244:SF36">
    <property type="entry name" value="3-OXO-GLUCOSE-6-PHOSPHATE:GLUTAMATE AMINOTRANSFERASE"/>
    <property type="match status" value="1"/>
</dbReference>
<evidence type="ECO:0000256" key="5">
    <source>
        <dbReference type="RuleBase" id="RU004508"/>
    </source>
</evidence>
<dbReference type="SUPFAM" id="SSF53383">
    <property type="entry name" value="PLP-dependent transferases"/>
    <property type="match status" value="1"/>
</dbReference>
<reference evidence="6 7" key="1">
    <citation type="submission" date="2012-01" db="EMBL/GenBank/DDBJ databases">
        <title>The Genome Sequence of Treponema denticola SP33.</title>
        <authorList>
            <consortium name="The Broad Institute Genome Sequencing Platform"/>
            <person name="Earl A."/>
            <person name="Ward D."/>
            <person name="Feldgarden M."/>
            <person name="Gevers D."/>
            <person name="Blanton J.M."/>
            <person name="Fenno C.J."/>
            <person name="Baranova O.V."/>
            <person name="Mathney J."/>
            <person name="Dewhirst F.E."/>
            <person name="Izard J."/>
            <person name="Young S.K."/>
            <person name="Zeng Q."/>
            <person name="Gargeya S."/>
            <person name="Fitzgerald M."/>
            <person name="Haas B."/>
            <person name="Abouelleil A."/>
            <person name="Alvarado L."/>
            <person name="Arachchi H.M."/>
            <person name="Berlin A."/>
            <person name="Chapman S.B."/>
            <person name="Gearin G."/>
            <person name="Goldberg J."/>
            <person name="Griggs A."/>
            <person name="Gujja S."/>
            <person name="Hansen M."/>
            <person name="Heiman D."/>
            <person name="Howarth C."/>
            <person name="Larimer J."/>
            <person name="Lui A."/>
            <person name="MacDonald P.J.P."/>
            <person name="McCowen C."/>
            <person name="Montmayeur A."/>
            <person name="Murphy C."/>
            <person name="Neiman D."/>
            <person name="Pearson M."/>
            <person name="Priest M."/>
            <person name="Roberts A."/>
            <person name="Saif S."/>
            <person name="Shea T."/>
            <person name="Sisk P."/>
            <person name="Stolte C."/>
            <person name="Sykes S."/>
            <person name="Wortman J."/>
            <person name="Nusbaum C."/>
            <person name="Birren B."/>
        </authorList>
    </citation>
    <scope>NUCLEOTIDE SEQUENCE [LARGE SCALE GENOMIC DNA]</scope>
    <source>
        <strain evidence="6 7">SP33</strain>
    </source>
</reference>
<comment type="similarity">
    <text evidence="2 5">Belongs to the DegT/DnrJ/EryC1 family.</text>
</comment>
<accession>M2BIM1</accession>
<dbReference type="GO" id="GO:0030170">
    <property type="term" value="F:pyridoxal phosphate binding"/>
    <property type="evidence" value="ECO:0007669"/>
    <property type="project" value="TreeGrafter"/>
</dbReference>
<evidence type="ECO:0000313" key="7">
    <source>
        <dbReference type="Proteomes" id="UP000016183"/>
    </source>
</evidence>